<reference evidence="2 3" key="1">
    <citation type="submission" date="2016-10" db="EMBL/GenBank/DDBJ databases">
        <authorList>
            <person name="de Groot N.N."/>
        </authorList>
    </citation>
    <scope>NUCLEOTIDE SEQUENCE [LARGE SCALE GENOMIC DNA]</scope>
    <source>
        <strain evidence="2 3">DSM 6793</strain>
    </source>
</reference>
<evidence type="ECO:0000313" key="3">
    <source>
        <dbReference type="Proteomes" id="UP000199514"/>
    </source>
</evidence>
<name>A0A1I1GE10_9BACT</name>
<sequence>MRYFRMSLYSLLLLFAVFSCNKSQNQDITFDVGFNSQPKFTGTFQDSKGTEFVYFAEPVSRKCIKVFSTTGQYLYTIPLKEAIGFLQHIGGIQIVSKDTIVINSEYTNQLCAINSEGTILKKIFLNDIVPDKINQYEFGTSYMNYPVSIQKSLFFAADWSSNLNDEKAGKVPQESDKYHEYRAQQQLYKPYLLRITNILDKPTAEFGADSFYYKINNTDKFTYPELPFFTHANDKLFLITPYDKNIFVVDENTLKIENKIPIHSAHTNIGIKPIPIDSFDILGNEATLNYKFQTIGSNTRVFFNEKQNLYYVIVLHSTNHKMTTRDRTEARGFSIITLDSTFKQIAERNFANTDYFGVYIFPIKNGLLIDKKAKPNEKQITFTLFKYL</sequence>
<dbReference type="PROSITE" id="PS51257">
    <property type="entry name" value="PROKAR_LIPOPROTEIN"/>
    <property type="match status" value="1"/>
</dbReference>
<keyword evidence="1" id="KW-0732">Signal</keyword>
<feature type="chain" id="PRO_5011698432" description="6-bladed beta-propeller protein" evidence="1">
    <location>
        <begin position="26"/>
        <end position="388"/>
    </location>
</feature>
<accession>A0A1I1GE10</accession>
<dbReference type="EMBL" id="FOLE01000002">
    <property type="protein sequence ID" value="SFC07350.1"/>
    <property type="molecule type" value="Genomic_DNA"/>
</dbReference>
<proteinExistence type="predicted"/>
<organism evidence="2 3">
    <name type="scientific">Flexibacter flexilis DSM 6793</name>
    <dbReference type="NCBI Taxonomy" id="927664"/>
    <lineage>
        <taxon>Bacteria</taxon>
        <taxon>Pseudomonadati</taxon>
        <taxon>Bacteroidota</taxon>
        <taxon>Cytophagia</taxon>
        <taxon>Cytophagales</taxon>
        <taxon>Flexibacteraceae</taxon>
        <taxon>Flexibacter</taxon>
    </lineage>
</organism>
<keyword evidence="3" id="KW-1185">Reference proteome</keyword>
<protein>
    <recommendedName>
        <fullName evidence="4">6-bladed beta-propeller protein</fullName>
    </recommendedName>
</protein>
<dbReference type="AlphaFoldDB" id="A0A1I1GE10"/>
<evidence type="ECO:0008006" key="4">
    <source>
        <dbReference type="Google" id="ProtNLM"/>
    </source>
</evidence>
<feature type="signal peptide" evidence="1">
    <location>
        <begin position="1"/>
        <end position="25"/>
    </location>
</feature>
<dbReference type="Proteomes" id="UP000199514">
    <property type="component" value="Unassembled WGS sequence"/>
</dbReference>
<gene>
    <name evidence="2" type="ORF">SAMN05421780_102476</name>
</gene>
<evidence type="ECO:0000313" key="2">
    <source>
        <dbReference type="EMBL" id="SFC07350.1"/>
    </source>
</evidence>
<evidence type="ECO:0000256" key="1">
    <source>
        <dbReference type="SAM" id="SignalP"/>
    </source>
</evidence>